<evidence type="ECO:0000313" key="2">
    <source>
        <dbReference type="EMBL" id="RAV98598.1"/>
    </source>
</evidence>
<accession>A0A364XW89</accession>
<name>A0A364XW89_9BACT</name>
<dbReference type="Gene3D" id="1.20.120.450">
    <property type="entry name" value="dinb family like domain"/>
    <property type="match status" value="1"/>
</dbReference>
<dbReference type="Proteomes" id="UP000251889">
    <property type="component" value="Unassembled WGS sequence"/>
</dbReference>
<protein>
    <submittedName>
        <fullName evidence="2">Putative metal-dependent hydrolase</fullName>
    </submittedName>
</protein>
<gene>
    <name evidence="2" type="ORF">DQQ10_22960</name>
</gene>
<evidence type="ECO:0000259" key="1">
    <source>
        <dbReference type="Pfam" id="PF12867"/>
    </source>
</evidence>
<feature type="domain" description="DinB-like" evidence="1">
    <location>
        <begin position="38"/>
        <end position="167"/>
    </location>
</feature>
<comment type="caution">
    <text evidence="2">The sequence shown here is derived from an EMBL/GenBank/DDBJ whole genome shotgun (WGS) entry which is preliminary data.</text>
</comment>
<dbReference type="SUPFAM" id="SSF109854">
    <property type="entry name" value="DinB/YfiT-like putative metalloenzymes"/>
    <property type="match status" value="1"/>
</dbReference>
<evidence type="ECO:0000313" key="3">
    <source>
        <dbReference type="Proteomes" id="UP000251889"/>
    </source>
</evidence>
<dbReference type="AlphaFoldDB" id="A0A364XW89"/>
<keyword evidence="2" id="KW-0378">Hydrolase</keyword>
<dbReference type="Pfam" id="PF12867">
    <property type="entry name" value="DinB_2"/>
    <property type="match status" value="1"/>
</dbReference>
<dbReference type="GO" id="GO:0016787">
    <property type="term" value="F:hydrolase activity"/>
    <property type="evidence" value="ECO:0007669"/>
    <property type="project" value="UniProtKB-KW"/>
</dbReference>
<sequence>MSSDDALRFPIGKHKSKESYRADEISLCIDRIEALPIKVETLVKTLPPKQLQLPYRDGGWTALQVIHHIPDSHLNAYVRIKLMLTEDVPTIKPYNEGAWSTTPENALDPVISINLLKAIHVKWVALLRAIPAADYSRQYFHPESKKHVRLDQAIAMYAWHGEHHLGHLNLVATK</sequence>
<dbReference type="EMBL" id="QMFY01000016">
    <property type="protein sequence ID" value="RAV98598.1"/>
    <property type="molecule type" value="Genomic_DNA"/>
</dbReference>
<organism evidence="2 3">
    <name type="scientific">Pseudochryseolinea flava</name>
    <dbReference type="NCBI Taxonomy" id="2059302"/>
    <lineage>
        <taxon>Bacteria</taxon>
        <taxon>Pseudomonadati</taxon>
        <taxon>Bacteroidota</taxon>
        <taxon>Cytophagia</taxon>
        <taxon>Cytophagales</taxon>
        <taxon>Fulvivirgaceae</taxon>
        <taxon>Pseudochryseolinea</taxon>
    </lineage>
</organism>
<keyword evidence="3" id="KW-1185">Reference proteome</keyword>
<dbReference type="RefSeq" id="WP_112749274.1">
    <property type="nucleotide sequence ID" value="NZ_QMFY01000016.1"/>
</dbReference>
<dbReference type="InterPro" id="IPR034660">
    <property type="entry name" value="DinB/YfiT-like"/>
</dbReference>
<dbReference type="NCBIfam" id="NF009807">
    <property type="entry name" value="PRK13291.1"/>
    <property type="match status" value="1"/>
</dbReference>
<reference evidence="2 3" key="1">
    <citation type="submission" date="2018-06" db="EMBL/GenBank/DDBJ databases">
        <title>Chryseolinea flavus sp. nov., a member of the phylum Bacteroidetes isolated from soil.</title>
        <authorList>
            <person name="Li Y."/>
            <person name="Wang J."/>
        </authorList>
    </citation>
    <scope>NUCLEOTIDE SEQUENCE [LARGE SCALE GENOMIC DNA]</scope>
    <source>
        <strain evidence="2 3">SDU1-6</strain>
    </source>
</reference>
<dbReference type="OrthoDB" id="9796039at2"/>
<dbReference type="InterPro" id="IPR024775">
    <property type="entry name" value="DinB-like"/>
</dbReference>
<proteinExistence type="predicted"/>